<dbReference type="RefSeq" id="XP_044718883.1">
    <property type="nucleotide sequence ID" value="XM_044865919.1"/>
</dbReference>
<dbReference type="PANTHER" id="PTHR48022:SF42">
    <property type="entry name" value="MAJOR FACILITATOR SUPERFAMILY (MFS) PROFILE DOMAIN-CONTAINING PROTEIN"/>
    <property type="match status" value="1"/>
</dbReference>
<dbReference type="InterPro" id="IPR005828">
    <property type="entry name" value="MFS_sugar_transport-like"/>
</dbReference>
<organism evidence="5 6">
    <name type="scientific">Hirsutella rhossiliensis</name>
    <dbReference type="NCBI Taxonomy" id="111463"/>
    <lineage>
        <taxon>Eukaryota</taxon>
        <taxon>Fungi</taxon>
        <taxon>Dikarya</taxon>
        <taxon>Ascomycota</taxon>
        <taxon>Pezizomycotina</taxon>
        <taxon>Sordariomycetes</taxon>
        <taxon>Hypocreomycetidae</taxon>
        <taxon>Hypocreales</taxon>
        <taxon>Ophiocordycipitaceae</taxon>
        <taxon>Hirsutella</taxon>
    </lineage>
</organism>
<dbReference type="GO" id="GO:0005351">
    <property type="term" value="F:carbohydrate:proton symporter activity"/>
    <property type="evidence" value="ECO:0007669"/>
    <property type="project" value="TreeGrafter"/>
</dbReference>
<protein>
    <submittedName>
        <fullName evidence="5">Sugar transporter domain-containing protein</fullName>
    </submittedName>
</protein>
<keyword evidence="5" id="KW-0762">Sugar transport</keyword>
<evidence type="ECO:0000313" key="5">
    <source>
        <dbReference type="EMBL" id="KAH0961370.1"/>
    </source>
</evidence>
<dbReference type="GO" id="GO:0016020">
    <property type="term" value="C:membrane"/>
    <property type="evidence" value="ECO:0007669"/>
    <property type="project" value="UniProtKB-SubCell"/>
</dbReference>
<dbReference type="Pfam" id="PF00083">
    <property type="entry name" value="Sugar_tr"/>
    <property type="match status" value="1"/>
</dbReference>
<evidence type="ECO:0000313" key="6">
    <source>
        <dbReference type="Proteomes" id="UP000824596"/>
    </source>
</evidence>
<comment type="caution">
    <text evidence="5">The sequence shown here is derived from an EMBL/GenBank/DDBJ whole genome shotgun (WGS) entry which is preliminary data.</text>
</comment>
<keyword evidence="3" id="KW-1133">Transmembrane helix</keyword>
<comment type="subcellular location">
    <subcellularLocation>
        <location evidence="1">Membrane</location>
        <topology evidence="1">Multi-pass membrane protein</topology>
    </subcellularLocation>
</comment>
<dbReference type="GeneID" id="68356577"/>
<sequence length="167" mass="18174">MLIVGCAVAGLGIRASPLIVPVYIAETEITSQGGDMLGFWINCACDLLVQGRPVDRSPWPAARPRCPPSLGHAEMPESLRWLANHDRWERQKVFVGLRALPADPNTSEASSPRSTTPFQRGNRVSVGMLLLVCQNFPGVNIITYYSPRIFETLGLAGTITRLFAAGL</sequence>
<evidence type="ECO:0000256" key="4">
    <source>
        <dbReference type="ARBA" id="ARBA00023136"/>
    </source>
</evidence>
<evidence type="ECO:0000256" key="2">
    <source>
        <dbReference type="ARBA" id="ARBA00022692"/>
    </source>
</evidence>
<evidence type="ECO:0000256" key="1">
    <source>
        <dbReference type="ARBA" id="ARBA00004141"/>
    </source>
</evidence>
<name>A0A9P8SHB8_9HYPO</name>
<dbReference type="PANTHER" id="PTHR48022">
    <property type="entry name" value="PLASTIDIC GLUCOSE TRANSPORTER 4"/>
    <property type="match status" value="1"/>
</dbReference>
<dbReference type="InterPro" id="IPR050360">
    <property type="entry name" value="MFS_Sugar_Transporters"/>
</dbReference>
<reference evidence="5" key="1">
    <citation type="submission" date="2021-09" db="EMBL/GenBank/DDBJ databases">
        <title>A high-quality genome of the endoparasitic fungus Hirsutella rhossiliensis with a comparison of Hirsutella genomes reveals transposable elements contributing to genome size variation.</title>
        <authorList>
            <person name="Lin R."/>
            <person name="Jiao Y."/>
            <person name="Sun X."/>
            <person name="Ling J."/>
            <person name="Xie B."/>
            <person name="Cheng X."/>
        </authorList>
    </citation>
    <scope>NUCLEOTIDE SEQUENCE</scope>
    <source>
        <strain evidence="5">HR02</strain>
    </source>
</reference>
<keyword evidence="4" id="KW-0472">Membrane</keyword>
<keyword evidence="5" id="KW-0813">Transport</keyword>
<evidence type="ECO:0000256" key="3">
    <source>
        <dbReference type="ARBA" id="ARBA00022989"/>
    </source>
</evidence>
<gene>
    <name evidence="5" type="ORF">HRG_07448</name>
</gene>
<dbReference type="OrthoDB" id="508119at2759"/>
<dbReference type="Proteomes" id="UP000824596">
    <property type="component" value="Unassembled WGS sequence"/>
</dbReference>
<accession>A0A9P8SHB8</accession>
<dbReference type="InterPro" id="IPR036259">
    <property type="entry name" value="MFS_trans_sf"/>
</dbReference>
<proteinExistence type="predicted"/>
<dbReference type="EMBL" id="JAIZPD010000008">
    <property type="protein sequence ID" value="KAH0961370.1"/>
    <property type="molecule type" value="Genomic_DNA"/>
</dbReference>
<keyword evidence="6" id="KW-1185">Reference proteome</keyword>
<keyword evidence="2" id="KW-0812">Transmembrane</keyword>
<dbReference type="AlphaFoldDB" id="A0A9P8SHB8"/>
<dbReference type="Gene3D" id="1.20.1250.20">
    <property type="entry name" value="MFS general substrate transporter like domains"/>
    <property type="match status" value="1"/>
</dbReference>